<dbReference type="SUPFAM" id="SSF143437">
    <property type="entry name" value="THUMP domain-like"/>
    <property type="match status" value="1"/>
</dbReference>
<proteinExistence type="predicted"/>
<dbReference type="InterPro" id="IPR040183">
    <property type="entry name" value="THUMPD1-like"/>
</dbReference>
<name>K8F191_9CHLO</name>
<protein>
    <recommendedName>
        <fullName evidence="4">THUMP domain-containing protein</fullName>
    </recommendedName>
</protein>
<organism evidence="2 3">
    <name type="scientific">Bathycoccus prasinos</name>
    <dbReference type="NCBI Taxonomy" id="41875"/>
    <lineage>
        <taxon>Eukaryota</taxon>
        <taxon>Viridiplantae</taxon>
        <taxon>Chlorophyta</taxon>
        <taxon>Mamiellophyceae</taxon>
        <taxon>Mamiellales</taxon>
        <taxon>Bathycoccaceae</taxon>
        <taxon>Bathycoccus</taxon>
    </lineage>
</organism>
<evidence type="ECO:0008006" key="4">
    <source>
        <dbReference type="Google" id="ProtNLM"/>
    </source>
</evidence>
<evidence type="ECO:0000313" key="2">
    <source>
        <dbReference type="EMBL" id="CCO15313.1"/>
    </source>
</evidence>
<dbReference type="Proteomes" id="UP000198341">
    <property type="component" value="Chromosome 2"/>
</dbReference>
<dbReference type="GO" id="GO:0003723">
    <property type="term" value="F:RNA binding"/>
    <property type="evidence" value="ECO:0007669"/>
    <property type="project" value="InterPro"/>
</dbReference>
<feature type="compositionally biased region" description="Basic and acidic residues" evidence="1">
    <location>
        <begin position="15"/>
        <end position="29"/>
    </location>
</feature>
<sequence length="291" mass="32786">MSIPPDVIRKAEMQMKRKAPDDLNGEQHKTRSKNANAAASSSTSSLQFDYALEKQFRENSVAGFALTCVMHRERSAMKEALELLRECLDDDFTKISPMKMPCKAFAFLSFIDTNCDGETNCKLLEVMKRVMRASRQNVRFLERMIAIQTTCEYSEDAIERAIDRLRIDGGWSKSSSSISSGRSSQFKSFAICHRDCFSKALSEDVEKWKSRAVTNAVAKAVSKITRIDKVDLRDPDVVIFVVVLAVNDNFGIKNTDNIPTRRLGLSYATRESKVFTVKSKGIDATNLNHKE</sequence>
<dbReference type="GeneID" id="19017402"/>
<dbReference type="PANTHER" id="PTHR13452">
    <property type="entry name" value="THUMP DOMAIN CONTAINING PROTEIN 1-RELATED"/>
    <property type="match status" value="1"/>
</dbReference>
<evidence type="ECO:0000313" key="3">
    <source>
        <dbReference type="Proteomes" id="UP000198341"/>
    </source>
</evidence>
<accession>K8F191</accession>
<dbReference type="OrthoDB" id="367221at2759"/>
<dbReference type="EMBL" id="FO082277">
    <property type="protein sequence ID" value="CCO15313.1"/>
    <property type="molecule type" value="Genomic_DNA"/>
</dbReference>
<dbReference type="GO" id="GO:0006400">
    <property type="term" value="P:tRNA modification"/>
    <property type="evidence" value="ECO:0007669"/>
    <property type="project" value="InterPro"/>
</dbReference>
<reference evidence="2 3" key="1">
    <citation type="submission" date="2011-10" db="EMBL/GenBank/DDBJ databases">
        <authorList>
            <person name="Genoscope - CEA"/>
        </authorList>
    </citation>
    <scope>NUCLEOTIDE SEQUENCE [LARGE SCALE GENOMIC DNA]</scope>
    <source>
        <strain evidence="2 3">RCC 1105</strain>
    </source>
</reference>
<keyword evidence="3" id="KW-1185">Reference proteome</keyword>
<dbReference type="AlphaFoldDB" id="K8F191"/>
<dbReference type="RefSeq" id="XP_007515073.1">
    <property type="nucleotide sequence ID" value="XM_007515011.1"/>
</dbReference>
<evidence type="ECO:0000256" key="1">
    <source>
        <dbReference type="SAM" id="MobiDB-lite"/>
    </source>
</evidence>
<dbReference type="PANTHER" id="PTHR13452:SF13">
    <property type="entry name" value="OS02G0672400 PROTEIN"/>
    <property type="match status" value="1"/>
</dbReference>
<dbReference type="KEGG" id="bpg:Bathy02g02890"/>
<gene>
    <name evidence="2" type="ORF">Bathy02g02890</name>
</gene>
<feature type="region of interest" description="Disordered" evidence="1">
    <location>
        <begin position="15"/>
        <end position="40"/>
    </location>
</feature>